<feature type="transmembrane region" description="Helical" evidence="10">
    <location>
        <begin position="15"/>
        <end position="34"/>
    </location>
</feature>
<feature type="transmembrane region" description="Helical" evidence="10">
    <location>
        <begin position="92"/>
        <end position="114"/>
    </location>
</feature>
<evidence type="ECO:0000256" key="10">
    <source>
        <dbReference type="SAM" id="Phobius"/>
    </source>
</evidence>
<dbReference type="PANTHER" id="PTHR43823">
    <property type="entry name" value="SPORULATION PROTEIN YKVU"/>
    <property type="match status" value="1"/>
</dbReference>
<feature type="transmembrane region" description="Helical" evidence="10">
    <location>
        <begin position="236"/>
        <end position="264"/>
    </location>
</feature>
<feature type="transmembrane region" description="Helical" evidence="10">
    <location>
        <begin position="389"/>
        <end position="411"/>
    </location>
</feature>
<evidence type="ECO:0000256" key="5">
    <source>
        <dbReference type="ARBA" id="ARBA00022475"/>
    </source>
</evidence>
<dbReference type="GO" id="GO:0015297">
    <property type="term" value="F:antiporter activity"/>
    <property type="evidence" value="ECO:0007669"/>
    <property type="project" value="InterPro"/>
</dbReference>
<name>A0A136Q676_9FIRM</name>
<feature type="transmembrane region" description="Helical" evidence="10">
    <location>
        <begin position="192"/>
        <end position="215"/>
    </location>
</feature>
<reference evidence="11 12" key="1">
    <citation type="submission" date="2016-02" db="EMBL/GenBank/DDBJ databases">
        <authorList>
            <person name="Wen L."/>
            <person name="He K."/>
            <person name="Yang H."/>
        </authorList>
    </citation>
    <scope>NUCLEOTIDE SEQUENCE [LARGE SCALE GENOMIC DNA]</scope>
    <source>
        <strain evidence="11 12">DSM 22607</strain>
    </source>
</reference>
<dbReference type="PATRIC" id="fig|626937.4.peg.902"/>
<dbReference type="Pfam" id="PF01554">
    <property type="entry name" value="MatE"/>
    <property type="match status" value="2"/>
</dbReference>
<comment type="similarity">
    <text evidence="2">Belongs to the multi antimicrobial extrusion (MATE) (TC 2.A.66.1) family. MepA subfamily.</text>
</comment>
<evidence type="ECO:0000256" key="6">
    <source>
        <dbReference type="ARBA" id="ARBA00022692"/>
    </source>
</evidence>
<dbReference type="GO" id="GO:0046677">
    <property type="term" value="P:response to antibiotic"/>
    <property type="evidence" value="ECO:0007669"/>
    <property type="project" value="UniProtKB-KW"/>
</dbReference>
<dbReference type="EMBL" id="LSZW01000047">
    <property type="protein sequence ID" value="KXK66178.1"/>
    <property type="molecule type" value="Genomic_DNA"/>
</dbReference>
<evidence type="ECO:0000256" key="9">
    <source>
        <dbReference type="ARBA" id="ARBA00023251"/>
    </source>
</evidence>
<dbReference type="InterPro" id="IPR045070">
    <property type="entry name" value="MATE_MepA-like"/>
</dbReference>
<keyword evidence="5" id="KW-1003">Cell membrane</keyword>
<dbReference type="CDD" id="cd13143">
    <property type="entry name" value="MATE_MepA_like"/>
    <property type="match status" value="1"/>
</dbReference>
<dbReference type="PIRSF" id="PIRSF006603">
    <property type="entry name" value="DinF"/>
    <property type="match status" value="1"/>
</dbReference>
<accession>A0A136Q676</accession>
<feature type="transmembrane region" description="Helical" evidence="10">
    <location>
        <begin position="361"/>
        <end position="382"/>
    </location>
</feature>
<feature type="transmembrane region" description="Helical" evidence="10">
    <location>
        <begin position="54"/>
        <end position="80"/>
    </location>
</feature>
<keyword evidence="7 10" id="KW-1133">Transmembrane helix</keyword>
<dbReference type="RefSeq" id="WP_066520330.1">
    <property type="nucleotide sequence ID" value="NZ_CABMOF010000003.1"/>
</dbReference>
<dbReference type="PANTHER" id="PTHR43823:SF3">
    <property type="entry name" value="MULTIDRUG EXPORT PROTEIN MEPA"/>
    <property type="match status" value="1"/>
</dbReference>
<dbReference type="InterPro" id="IPR048279">
    <property type="entry name" value="MdtK-like"/>
</dbReference>
<organism evidence="11 12">
    <name type="scientific">Christensenella minuta</name>
    <dbReference type="NCBI Taxonomy" id="626937"/>
    <lineage>
        <taxon>Bacteria</taxon>
        <taxon>Bacillati</taxon>
        <taxon>Bacillota</taxon>
        <taxon>Clostridia</taxon>
        <taxon>Christensenellales</taxon>
        <taxon>Christensenellaceae</taxon>
        <taxon>Christensenella</taxon>
    </lineage>
</organism>
<dbReference type="Proteomes" id="UP000070366">
    <property type="component" value="Unassembled WGS sequence"/>
</dbReference>
<evidence type="ECO:0000256" key="2">
    <source>
        <dbReference type="ARBA" id="ARBA00008417"/>
    </source>
</evidence>
<gene>
    <name evidence="11" type="ORF">HMPREF3293_00914</name>
</gene>
<feature type="transmembrane region" description="Helical" evidence="10">
    <location>
        <begin position="165"/>
        <end position="186"/>
    </location>
</feature>
<dbReference type="NCBIfam" id="TIGR00797">
    <property type="entry name" value="matE"/>
    <property type="match status" value="1"/>
</dbReference>
<keyword evidence="12" id="KW-1185">Reference proteome</keyword>
<dbReference type="AlphaFoldDB" id="A0A136Q676"/>
<keyword evidence="8 10" id="KW-0472">Membrane</keyword>
<keyword evidence="9" id="KW-0046">Antibiotic resistance</keyword>
<dbReference type="KEGG" id="cmiu:B1H56_01565"/>
<keyword evidence="6 10" id="KW-0812">Transmembrane</keyword>
<dbReference type="InterPro" id="IPR002528">
    <property type="entry name" value="MATE_fam"/>
</dbReference>
<dbReference type="OrthoDB" id="305360at2"/>
<dbReference type="GO" id="GO:0042910">
    <property type="term" value="F:xenobiotic transmembrane transporter activity"/>
    <property type="evidence" value="ECO:0007669"/>
    <property type="project" value="InterPro"/>
</dbReference>
<dbReference type="InterPro" id="IPR051327">
    <property type="entry name" value="MATE_MepA_subfamily"/>
</dbReference>
<keyword evidence="4" id="KW-0813">Transport</keyword>
<comment type="caution">
    <text evidence="11">The sequence shown here is derived from an EMBL/GenBank/DDBJ whole genome shotgun (WGS) entry which is preliminary data.</text>
</comment>
<evidence type="ECO:0000313" key="12">
    <source>
        <dbReference type="Proteomes" id="UP000070366"/>
    </source>
</evidence>
<feature type="transmembrane region" description="Helical" evidence="10">
    <location>
        <begin position="270"/>
        <end position="290"/>
    </location>
</feature>
<dbReference type="STRING" id="626937.HMPREF3293_00914"/>
<proteinExistence type="inferred from homology"/>
<comment type="subcellular location">
    <subcellularLocation>
        <location evidence="1">Cell membrane</location>
        <topology evidence="1">Multi-pass membrane protein</topology>
    </subcellularLocation>
</comment>
<evidence type="ECO:0000256" key="8">
    <source>
        <dbReference type="ARBA" id="ARBA00023136"/>
    </source>
</evidence>
<protein>
    <recommendedName>
        <fullName evidence="3">Multidrug export protein MepA</fullName>
    </recommendedName>
</protein>
<evidence type="ECO:0000256" key="1">
    <source>
        <dbReference type="ARBA" id="ARBA00004651"/>
    </source>
</evidence>
<feature type="transmembrane region" description="Helical" evidence="10">
    <location>
        <begin position="311"/>
        <end position="335"/>
    </location>
</feature>
<evidence type="ECO:0000256" key="4">
    <source>
        <dbReference type="ARBA" id="ARBA00022448"/>
    </source>
</evidence>
<dbReference type="GO" id="GO:0005886">
    <property type="term" value="C:plasma membrane"/>
    <property type="evidence" value="ECO:0007669"/>
    <property type="project" value="UniProtKB-SubCell"/>
</dbReference>
<evidence type="ECO:0000256" key="7">
    <source>
        <dbReference type="ARBA" id="ARBA00022989"/>
    </source>
</evidence>
<evidence type="ECO:0000313" key="11">
    <source>
        <dbReference type="EMBL" id="KXK66178.1"/>
    </source>
</evidence>
<feature type="transmembrane region" description="Helical" evidence="10">
    <location>
        <begin position="417"/>
        <end position="439"/>
    </location>
</feature>
<sequence length="453" mass="48489">MEQTNILNQGIYKTFFKYVSLNVLSMLGVSLYVLADTFFVANGVGADGLVALNLALPVFSLINGTGLLIGIGSATLFSIATGKGERGAGSRIFTQSFLLGAVLGVILTLCGIFLNQPIAMMLGANGDHIISMTSTYLKLLMVFSCAFILNNLLVAFVRNDGNPRLAMFGMLGSCLFNIVFDYIFVFPMQLGIFGAALATGVSPILSMVILSSHFFRKKNHFRLKKTRLNAKELISSVLTGIPSFITEFSSGIIIFLFNMVIMGIAGDIGVAAYGIVANLALVCIAIFTGVGQGIQPVVSVNYGAGRMGNVLRTYLLGAALAFVLGGLFYLAALFFPDQIASVFNSEGNGQLQALTRDGLSIYFFGFLFAGVNVVTTSFFASIARPKPSFLISALRGFGLIVPCLLLLPRAFGLSGVWMTGPAAELLTFICCVAFMLSFFKKHRVRVPKPLEAN</sequence>
<feature type="transmembrane region" description="Helical" evidence="10">
    <location>
        <begin position="134"/>
        <end position="153"/>
    </location>
</feature>
<evidence type="ECO:0000256" key="3">
    <source>
        <dbReference type="ARBA" id="ARBA00022106"/>
    </source>
</evidence>